<evidence type="ECO:0000313" key="11">
    <source>
        <dbReference type="EMBL" id="TCQ08164.1"/>
    </source>
</evidence>
<feature type="domain" description="Type II methyltransferase M.TaqI-like" evidence="9">
    <location>
        <begin position="227"/>
        <end position="367"/>
    </location>
</feature>
<evidence type="ECO:0000256" key="5">
    <source>
        <dbReference type="ARBA" id="ARBA00022747"/>
    </source>
</evidence>
<dbReference type="InterPro" id="IPR025931">
    <property type="entry name" value="TaqI_C"/>
</dbReference>
<keyword evidence="5" id="KW-0680">Restriction system</keyword>
<proteinExistence type="predicted"/>
<dbReference type="InterPro" id="IPR050953">
    <property type="entry name" value="N4_N6_ade-DNA_methylase"/>
</dbReference>
<dbReference type="RefSeq" id="WP_132847325.1">
    <property type="nucleotide sequence ID" value="NZ_CP058648.1"/>
</dbReference>
<evidence type="ECO:0000256" key="3">
    <source>
        <dbReference type="ARBA" id="ARBA00022679"/>
    </source>
</evidence>
<evidence type="ECO:0000256" key="6">
    <source>
        <dbReference type="ARBA" id="ARBA00023125"/>
    </source>
</evidence>
<feature type="domain" description="TaqI-like C-terminal specificity" evidence="10">
    <location>
        <begin position="549"/>
        <end position="658"/>
    </location>
</feature>
<dbReference type="PROSITE" id="PS00092">
    <property type="entry name" value="N6_MTASE"/>
    <property type="match status" value="1"/>
</dbReference>
<dbReference type="GO" id="GO:0009007">
    <property type="term" value="F:site-specific DNA-methyltransferase (adenine-specific) activity"/>
    <property type="evidence" value="ECO:0007669"/>
    <property type="project" value="UniProtKB-EC"/>
</dbReference>
<dbReference type="InterPro" id="IPR011639">
    <property type="entry name" value="MethylTrfase_TaqI-like_dom"/>
</dbReference>
<dbReference type="Pfam" id="PF07669">
    <property type="entry name" value="Eco57I"/>
    <property type="match status" value="1"/>
</dbReference>
<dbReference type="OrthoDB" id="9815272at2"/>
<evidence type="ECO:0000256" key="4">
    <source>
        <dbReference type="ARBA" id="ARBA00022691"/>
    </source>
</evidence>
<evidence type="ECO:0000256" key="2">
    <source>
        <dbReference type="ARBA" id="ARBA00022603"/>
    </source>
</evidence>
<dbReference type="EMBL" id="SLYC01000001">
    <property type="protein sequence ID" value="TCQ08164.1"/>
    <property type="molecule type" value="Genomic_DNA"/>
</dbReference>
<sequence>MVNVFKDSCNDLTDKLVGQYGLTKVDSLIWIYLNLYMYKNIDKKVCCDKFEFIYFLNNSRNFSGYLSVFESIDDEYYKNIHETILRKLSFNFKDYIHCNISLKDMEEVYESFLQEEIKNKTGSYYTPIPIVKFITKKSIIEYLKSQLNEINIPIESFLDNKNLSIHIEDVMNVISTLEQIKIIDIACGGGVFLREAVGQIYNMLTICYDYLGIPYEREDLISSILSNNIFGIDIQRASVDICKLLLLMGTSLEVELNITTGNALYLNSEVKYDIVLGNPPYIGEKGNRAIFESIRNEEFGIKYYEKGMDYFYFFIYKAAEILKDKGVLGYITTNYFVTADSGKKLREFMKDNFQFTWLINFDEINIFQNAKGQHNLIYIANKSKLQKQVKLFSLKDENFKLNNFDTYLKDTIERKDNREYKVLNNRELYTNRGHILIQCDNELGLLNKIEDNSNFLLRELCNVNQGIVSGADKDSKTGKGIFVLTREELEELNLLKDKYIKFIKPFYKNSQIKKYLTIEKDDLFILYIDDDSLSTEEEYPHLIAHLSKYKTILLKRREVQKGTRKWYALQWPRNINIFEEEKIVSPQRSLDNSFAYSMEPLYASADVYYITKKTSDVSLIYILGILNSSLMYYYLFNRGKRKGKYLELYATPLKELPIVYTKDKNKISLLENYVKELLNSNIDSTSKENMESNIDNLVFELYKTTSIDRKEILSFKKPK</sequence>
<dbReference type="AlphaFoldDB" id="A0A4V2T595"/>
<keyword evidence="4" id="KW-0949">S-adenosyl-L-methionine</keyword>
<evidence type="ECO:0000256" key="7">
    <source>
        <dbReference type="ARBA" id="ARBA00047942"/>
    </source>
</evidence>
<reference evidence="11 12" key="1">
    <citation type="submission" date="2019-03" db="EMBL/GenBank/DDBJ databases">
        <title>Genomic Encyclopedia of Type Strains, Phase IV (KMG-IV): sequencing the most valuable type-strain genomes for metagenomic binning, comparative biology and taxonomic classification.</title>
        <authorList>
            <person name="Goeker M."/>
        </authorList>
    </citation>
    <scope>NUCLEOTIDE SEQUENCE [LARGE SCALE GENOMIC DNA]</scope>
    <source>
        <strain evidence="11 12">DSM 100013</strain>
    </source>
</reference>
<feature type="transmembrane region" description="Helical" evidence="8">
    <location>
        <begin position="618"/>
        <end position="636"/>
    </location>
</feature>
<keyword evidence="2 11" id="KW-0489">Methyltransferase</keyword>
<dbReference type="GO" id="GO:0032259">
    <property type="term" value="P:methylation"/>
    <property type="evidence" value="ECO:0007669"/>
    <property type="project" value="UniProtKB-KW"/>
</dbReference>
<dbReference type="InterPro" id="IPR002052">
    <property type="entry name" value="DNA_methylase_N6_adenine_CS"/>
</dbReference>
<dbReference type="PRINTS" id="PR00507">
    <property type="entry name" value="N12N6MTFRASE"/>
</dbReference>
<dbReference type="GO" id="GO:0009307">
    <property type="term" value="P:DNA restriction-modification system"/>
    <property type="evidence" value="ECO:0007669"/>
    <property type="project" value="UniProtKB-KW"/>
</dbReference>
<evidence type="ECO:0000256" key="8">
    <source>
        <dbReference type="SAM" id="Phobius"/>
    </source>
</evidence>
<dbReference type="PANTHER" id="PTHR33841">
    <property type="entry name" value="DNA METHYLTRANSFERASE YEEA-RELATED"/>
    <property type="match status" value="1"/>
</dbReference>
<evidence type="ECO:0000259" key="9">
    <source>
        <dbReference type="Pfam" id="PF07669"/>
    </source>
</evidence>
<dbReference type="EC" id="2.1.1.72" evidence="1"/>
<dbReference type="Proteomes" id="UP000295504">
    <property type="component" value="Unassembled WGS sequence"/>
</dbReference>
<comment type="catalytic activity">
    <reaction evidence="7">
        <text>a 2'-deoxyadenosine in DNA + S-adenosyl-L-methionine = an N(6)-methyl-2'-deoxyadenosine in DNA + S-adenosyl-L-homocysteine + H(+)</text>
        <dbReference type="Rhea" id="RHEA:15197"/>
        <dbReference type="Rhea" id="RHEA-COMP:12418"/>
        <dbReference type="Rhea" id="RHEA-COMP:12419"/>
        <dbReference type="ChEBI" id="CHEBI:15378"/>
        <dbReference type="ChEBI" id="CHEBI:57856"/>
        <dbReference type="ChEBI" id="CHEBI:59789"/>
        <dbReference type="ChEBI" id="CHEBI:90615"/>
        <dbReference type="ChEBI" id="CHEBI:90616"/>
        <dbReference type="EC" id="2.1.1.72"/>
    </reaction>
</comment>
<dbReference type="InterPro" id="IPR029063">
    <property type="entry name" value="SAM-dependent_MTases_sf"/>
</dbReference>
<dbReference type="PANTHER" id="PTHR33841:SF6">
    <property type="entry name" value="TYPE II METHYLTRANSFERASE M.HINDII"/>
    <property type="match status" value="1"/>
</dbReference>
<keyword evidence="12" id="KW-1185">Reference proteome</keyword>
<evidence type="ECO:0000313" key="12">
    <source>
        <dbReference type="Proteomes" id="UP000295504"/>
    </source>
</evidence>
<keyword evidence="8" id="KW-0812">Transmembrane</keyword>
<dbReference type="SUPFAM" id="SSF53335">
    <property type="entry name" value="S-adenosyl-L-methionine-dependent methyltransferases"/>
    <property type="match status" value="1"/>
</dbReference>
<keyword evidence="8" id="KW-1133">Transmembrane helix</keyword>
<keyword evidence="3 11" id="KW-0808">Transferase</keyword>
<dbReference type="GO" id="GO:0003677">
    <property type="term" value="F:DNA binding"/>
    <property type="evidence" value="ECO:0007669"/>
    <property type="project" value="UniProtKB-KW"/>
</dbReference>
<accession>A0A4V2T595</accession>
<organism evidence="11 12">
    <name type="scientific">Serpentinicella alkaliphila</name>
    <dbReference type="NCBI Taxonomy" id="1734049"/>
    <lineage>
        <taxon>Bacteria</taxon>
        <taxon>Bacillati</taxon>
        <taxon>Bacillota</taxon>
        <taxon>Clostridia</taxon>
        <taxon>Peptostreptococcales</taxon>
        <taxon>Natronincolaceae</taxon>
        <taxon>Serpentinicella</taxon>
    </lineage>
</organism>
<evidence type="ECO:0000256" key="1">
    <source>
        <dbReference type="ARBA" id="ARBA00011900"/>
    </source>
</evidence>
<dbReference type="Pfam" id="PF12950">
    <property type="entry name" value="TaqI_C"/>
    <property type="match status" value="1"/>
</dbReference>
<protein>
    <recommendedName>
        <fullName evidence="1">site-specific DNA-methyltransferase (adenine-specific)</fullName>
        <ecNumber evidence="1">2.1.1.72</ecNumber>
    </recommendedName>
</protein>
<name>A0A4V2T595_9FIRM</name>
<keyword evidence="8" id="KW-0472">Membrane</keyword>
<evidence type="ECO:0000259" key="10">
    <source>
        <dbReference type="Pfam" id="PF12950"/>
    </source>
</evidence>
<keyword evidence="6" id="KW-0238">DNA-binding</keyword>
<gene>
    <name evidence="11" type="ORF">EDD79_1001253</name>
</gene>
<dbReference type="Gene3D" id="3.40.50.150">
    <property type="entry name" value="Vaccinia Virus protein VP39"/>
    <property type="match status" value="1"/>
</dbReference>
<comment type="caution">
    <text evidence="11">The sequence shown here is derived from an EMBL/GenBank/DDBJ whole genome shotgun (WGS) entry which is preliminary data.</text>
</comment>